<evidence type="ECO:0000313" key="3">
    <source>
        <dbReference type="EMBL" id="QQP39540.1"/>
    </source>
</evidence>
<dbReference type="CDD" id="cd00033">
    <property type="entry name" value="CCP"/>
    <property type="match status" value="1"/>
</dbReference>
<accession>A0A7T8GY19</accession>
<protein>
    <submittedName>
        <fullName evidence="3">Locomotionrelated protein Hikaru genkilike</fullName>
    </submittedName>
</protein>
<feature type="non-terminal residue" evidence="3">
    <location>
        <position position="1"/>
    </location>
</feature>
<evidence type="ECO:0000313" key="4">
    <source>
        <dbReference type="Proteomes" id="UP000595437"/>
    </source>
</evidence>
<keyword evidence="4" id="KW-1185">Reference proteome</keyword>
<feature type="domain" description="Sushi" evidence="2">
    <location>
        <begin position="3"/>
        <end position="39"/>
    </location>
</feature>
<dbReference type="AlphaFoldDB" id="A0A7T8GY19"/>
<dbReference type="Proteomes" id="UP000595437">
    <property type="component" value="Chromosome 14"/>
</dbReference>
<dbReference type="OrthoDB" id="6127264at2759"/>
<evidence type="ECO:0000259" key="2">
    <source>
        <dbReference type="Pfam" id="PF00084"/>
    </source>
</evidence>
<dbReference type="EMBL" id="CP045903">
    <property type="protein sequence ID" value="QQP39540.1"/>
    <property type="molecule type" value="Genomic_DNA"/>
</dbReference>
<keyword evidence="1" id="KW-1015">Disulfide bond</keyword>
<dbReference type="Pfam" id="PF00084">
    <property type="entry name" value="Sushi"/>
    <property type="match status" value="1"/>
</dbReference>
<dbReference type="Gene3D" id="2.10.70.10">
    <property type="entry name" value="Complement Module, domain 1"/>
    <property type="match status" value="1"/>
</dbReference>
<dbReference type="SUPFAM" id="SSF57535">
    <property type="entry name" value="Complement control module/SCR domain"/>
    <property type="match status" value="1"/>
</dbReference>
<gene>
    <name evidence="3" type="ORF">FKW44_020458</name>
</gene>
<organism evidence="3 4">
    <name type="scientific">Caligus rogercresseyi</name>
    <name type="common">Sea louse</name>
    <dbReference type="NCBI Taxonomy" id="217165"/>
    <lineage>
        <taxon>Eukaryota</taxon>
        <taxon>Metazoa</taxon>
        <taxon>Ecdysozoa</taxon>
        <taxon>Arthropoda</taxon>
        <taxon>Crustacea</taxon>
        <taxon>Multicrustacea</taxon>
        <taxon>Hexanauplia</taxon>
        <taxon>Copepoda</taxon>
        <taxon>Siphonostomatoida</taxon>
        <taxon>Caligidae</taxon>
        <taxon>Caligus</taxon>
    </lineage>
</organism>
<name>A0A7T8GY19_CALRO</name>
<dbReference type="InterPro" id="IPR000436">
    <property type="entry name" value="Sushi_SCR_CCP_dom"/>
</dbReference>
<evidence type="ECO:0000256" key="1">
    <source>
        <dbReference type="ARBA" id="ARBA00023157"/>
    </source>
</evidence>
<dbReference type="InterPro" id="IPR035976">
    <property type="entry name" value="Sushi/SCR/CCP_sf"/>
</dbReference>
<reference evidence="4" key="1">
    <citation type="submission" date="2021-01" db="EMBL/GenBank/DDBJ databases">
        <title>Caligus Genome Assembly.</title>
        <authorList>
            <person name="Gallardo-Escarate C."/>
        </authorList>
    </citation>
    <scope>NUCLEOTIDE SEQUENCE [LARGE SCALE GENOMIC DNA]</scope>
</reference>
<proteinExistence type="predicted"/>
<sequence>LSVPRDPLNGRIMPVKFLYEIGDKILIECNSGYVNTGRPKPFATRMEMVGAPYPPV</sequence>